<proteinExistence type="inferred from homology"/>
<dbReference type="PANTHER" id="PTHR30481:SF3">
    <property type="entry name" value="DNA ADENINE METHYLASE"/>
    <property type="match status" value="1"/>
</dbReference>
<keyword evidence="3 8" id="KW-0489">Methyltransferase</keyword>
<dbReference type="GO" id="GO:0009307">
    <property type="term" value="P:DNA restriction-modification system"/>
    <property type="evidence" value="ECO:0007669"/>
    <property type="project" value="InterPro"/>
</dbReference>
<feature type="binding site" evidence="7">
    <location>
        <position position="13"/>
    </location>
    <ligand>
        <name>S-adenosyl-L-methionine</name>
        <dbReference type="ChEBI" id="CHEBI:59789"/>
    </ligand>
</feature>
<dbReference type="PRINTS" id="PR00505">
    <property type="entry name" value="D12N6MTFRASE"/>
</dbReference>
<dbReference type="NCBIfam" id="TIGR00571">
    <property type="entry name" value="dam"/>
    <property type="match status" value="1"/>
</dbReference>
<accession>I5D5V1</accession>
<dbReference type="InterPro" id="IPR012327">
    <property type="entry name" value="MeTrfase_D12"/>
</dbReference>
<dbReference type="InterPro" id="IPR029063">
    <property type="entry name" value="SAM-dependent_MTases_sf"/>
</dbReference>
<evidence type="ECO:0000256" key="5">
    <source>
        <dbReference type="ARBA" id="ARBA00022691"/>
    </source>
</evidence>
<dbReference type="GO" id="GO:0009007">
    <property type="term" value="F:site-specific DNA-methyltransferase (adenine-specific) activity"/>
    <property type="evidence" value="ECO:0007669"/>
    <property type="project" value="UniProtKB-EC"/>
</dbReference>
<dbReference type="GO" id="GO:1904047">
    <property type="term" value="F:S-adenosyl-L-methionine binding"/>
    <property type="evidence" value="ECO:0007669"/>
    <property type="project" value="TreeGrafter"/>
</dbReference>
<protein>
    <recommendedName>
        <fullName evidence="2">site-specific DNA-methyltransferase (adenine-specific)</fullName>
        <ecNumber evidence="2">2.1.1.72</ecNumber>
    </recommendedName>
</protein>
<keyword evidence="4 8" id="KW-0808">Transferase</keyword>
<evidence type="ECO:0000256" key="4">
    <source>
        <dbReference type="ARBA" id="ARBA00022679"/>
    </source>
</evidence>
<dbReference type="SUPFAM" id="SSF53335">
    <property type="entry name" value="S-adenosyl-L-methionine-dependent methyltransferases"/>
    <property type="match status" value="1"/>
</dbReference>
<evidence type="ECO:0000256" key="7">
    <source>
        <dbReference type="PIRSR" id="PIRSR000398-1"/>
    </source>
</evidence>
<evidence type="ECO:0000256" key="1">
    <source>
        <dbReference type="ARBA" id="ARBA00006594"/>
    </source>
</evidence>
<dbReference type="Gene3D" id="1.10.1020.10">
    <property type="entry name" value="Adenine-specific Methyltransferase, Domain 2"/>
    <property type="match status" value="1"/>
</dbReference>
<dbReference type="OrthoDB" id="9805629at2"/>
<dbReference type="RefSeq" id="WP_004024414.1">
    <property type="nucleotide sequence ID" value="NZ_AJPR01000011.1"/>
</dbReference>
<dbReference type="PANTHER" id="PTHR30481">
    <property type="entry name" value="DNA ADENINE METHYLASE"/>
    <property type="match status" value="1"/>
</dbReference>
<evidence type="ECO:0000313" key="8">
    <source>
        <dbReference type="EMBL" id="EIN15060.1"/>
    </source>
</evidence>
<organism evidence="8 9">
    <name type="scientific">Mycoplasmopsis agalactiae 14628</name>
    <dbReference type="NCBI Taxonomy" id="1110504"/>
    <lineage>
        <taxon>Bacteria</taxon>
        <taxon>Bacillati</taxon>
        <taxon>Mycoplasmatota</taxon>
        <taxon>Mycoplasmoidales</taxon>
        <taxon>Metamycoplasmataceae</taxon>
        <taxon>Mycoplasmopsis</taxon>
    </lineage>
</organism>
<dbReference type="EC" id="2.1.1.72" evidence="2"/>
<name>I5D5V1_MYCAA</name>
<evidence type="ECO:0000256" key="6">
    <source>
        <dbReference type="ARBA" id="ARBA00047942"/>
    </source>
</evidence>
<dbReference type="Proteomes" id="UP000003181">
    <property type="component" value="Unassembled WGS sequence"/>
</dbReference>
<feature type="binding site" evidence="7">
    <location>
        <position position="17"/>
    </location>
    <ligand>
        <name>S-adenosyl-L-methionine</name>
        <dbReference type="ChEBI" id="CHEBI:59789"/>
    </ligand>
</feature>
<dbReference type="InterPro" id="IPR023095">
    <property type="entry name" value="Ade_MeTrfase_dom_2"/>
</dbReference>
<comment type="similarity">
    <text evidence="1">Belongs to the N(4)/N(6)-methyltransferase family.</text>
</comment>
<dbReference type="GO" id="GO:0006298">
    <property type="term" value="P:mismatch repair"/>
    <property type="evidence" value="ECO:0007669"/>
    <property type="project" value="TreeGrafter"/>
</dbReference>
<dbReference type="AlphaFoldDB" id="I5D5V1"/>
<dbReference type="PIRSF" id="PIRSF000398">
    <property type="entry name" value="M_m6A_EcoRV"/>
    <property type="match status" value="1"/>
</dbReference>
<sequence>MSSPIIPSPFVKWAGGKRQLLDEILNKIPSKFNNYYEPFVGAGALLFSLKLNQVSYINDINKSLIHTYKIVKDNPNELIDVLSELDNKFTSKSDYYKCRNLFNQKIKNSEYDVLHAALFIYLNKRCFNGLYRVNSKGLFNVPFNNKENIKSFDKGNILKACEWLQNKVITNADFEITVQTASKGDFVFFDSPYAPLNDSTFTSYTKDGFTLDDHKRLAKVFKELDKKGCYLMLTNHNTELIRDLYRDYNITVIKAKRLINSDASKRVGEEVIITNYIKEVNE</sequence>
<evidence type="ECO:0000313" key="9">
    <source>
        <dbReference type="Proteomes" id="UP000003181"/>
    </source>
</evidence>
<evidence type="ECO:0000256" key="3">
    <source>
        <dbReference type="ARBA" id="ARBA00022603"/>
    </source>
</evidence>
<keyword evidence="5" id="KW-0949">S-adenosyl-L-methionine</keyword>
<gene>
    <name evidence="8" type="ORF">MAGb_7020</name>
</gene>
<comment type="caution">
    <text evidence="8">The sequence shown here is derived from an EMBL/GenBank/DDBJ whole genome shotgun (WGS) entry which is preliminary data.</text>
</comment>
<reference evidence="8 9" key="1">
    <citation type="journal article" date="2012" name="Appl. Environ. Microbiol.">
        <title>Emergence of Atypical Mycoplasma agalactiae Strains Harboring a New Prophage and Associated with an Alpine Wild Ungulate Mortality Episode.</title>
        <authorList>
            <person name="Tardy F."/>
            <person name="Baranowski E."/>
            <person name="Nouvel L.X."/>
            <person name="Mick V."/>
            <person name="Manso-Silvan L."/>
            <person name="Thiaucourt F."/>
            <person name="Thebault P."/>
            <person name="Breton M."/>
            <person name="Sirand-Pugnet P."/>
            <person name="Blanchard A."/>
            <person name="Garnier A."/>
            <person name="Gibert P."/>
            <person name="Game Y."/>
            <person name="Poumarat F."/>
            <person name="Citti C."/>
        </authorList>
    </citation>
    <scope>NUCLEOTIDE SEQUENCE [LARGE SCALE GENOMIC DNA]</scope>
    <source>
        <strain evidence="8 9">14628</strain>
    </source>
</reference>
<dbReference type="InterPro" id="IPR012263">
    <property type="entry name" value="M_m6A_EcoRV"/>
</dbReference>
<dbReference type="EMBL" id="AJPR01000011">
    <property type="protein sequence ID" value="EIN15060.1"/>
    <property type="molecule type" value="Genomic_DNA"/>
</dbReference>
<evidence type="ECO:0000256" key="2">
    <source>
        <dbReference type="ARBA" id="ARBA00011900"/>
    </source>
</evidence>
<feature type="binding site" evidence="7">
    <location>
        <position position="59"/>
    </location>
    <ligand>
        <name>S-adenosyl-L-methionine</name>
        <dbReference type="ChEBI" id="CHEBI:59789"/>
    </ligand>
</feature>
<dbReference type="GO" id="GO:0032259">
    <property type="term" value="P:methylation"/>
    <property type="evidence" value="ECO:0007669"/>
    <property type="project" value="UniProtKB-KW"/>
</dbReference>
<comment type="catalytic activity">
    <reaction evidence="6">
        <text>a 2'-deoxyadenosine in DNA + S-adenosyl-L-methionine = an N(6)-methyl-2'-deoxyadenosine in DNA + S-adenosyl-L-homocysteine + H(+)</text>
        <dbReference type="Rhea" id="RHEA:15197"/>
        <dbReference type="Rhea" id="RHEA-COMP:12418"/>
        <dbReference type="Rhea" id="RHEA-COMP:12419"/>
        <dbReference type="ChEBI" id="CHEBI:15378"/>
        <dbReference type="ChEBI" id="CHEBI:57856"/>
        <dbReference type="ChEBI" id="CHEBI:59789"/>
        <dbReference type="ChEBI" id="CHEBI:90615"/>
        <dbReference type="ChEBI" id="CHEBI:90616"/>
        <dbReference type="EC" id="2.1.1.72"/>
    </reaction>
</comment>
<feature type="binding site" evidence="7">
    <location>
        <position position="190"/>
    </location>
    <ligand>
        <name>S-adenosyl-L-methionine</name>
        <dbReference type="ChEBI" id="CHEBI:59789"/>
    </ligand>
</feature>
<dbReference type="GO" id="GO:0043565">
    <property type="term" value="F:sequence-specific DNA binding"/>
    <property type="evidence" value="ECO:0007669"/>
    <property type="project" value="TreeGrafter"/>
</dbReference>
<dbReference type="PATRIC" id="fig|1110504.5.peg.683"/>
<dbReference type="Gene3D" id="3.40.50.150">
    <property type="entry name" value="Vaccinia Virus protein VP39"/>
    <property type="match status" value="1"/>
</dbReference>
<dbReference type="Pfam" id="PF02086">
    <property type="entry name" value="MethyltransfD12"/>
    <property type="match status" value="1"/>
</dbReference>